<reference evidence="1" key="1">
    <citation type="journal article" date="2021" name="Proc. Natl. Acad. Sci. U.S.A.">
        <title>A Catalog of Tens of Thousands of Viruses from Human Metagenomes Reveals Hidden Associations with Chronic Diseases.</title>
        <authorList>
            <person name="Tisza M.J."/>
            <person name="Buck C.B."/>
        </authorList>
    </citation>
    <scope>NUCLEOTIDE SEQUENCE</scope>
    <source>
        <strain evidence="1">CtHhH6</strain>
    </source>
</reference>
<dbReference type="EMBL" id="BK015633">
    <property type="protein sequence ID" value="DAE16958.1"/>
    <property type="molecule type" value="Genomic_DNA"/>
</dbReference>
<name>A0A8S5QCD5_9CAUD</name>
<organism evidence="1">
    <name type="scientific">Siphoviridae sp. ctHhH6</name>
    <dbReference type="NCBI Taxonomy" id="2825422"/>
    <lineage>
        <taxon>Viruses</taxon>
        <taxon>Duplodnaviria</taxon>
        <taxon>Heunggongvirae</taxon>
        <taxon>Uroviricota</taxon>
        <taxon>Caudoviricetes</taxon>
    </lineage>
</organism>
<proteinExistence type="predicted"/>
<accession>A0A8S5QCD5</accession>
<protein>
    <submittedName>
        <fullName evidence="1">Uncharacterized protein</fullName>
    </submittedName>
</protein>
<evidence type="ECO:0000313" key="1">
    <source>
        <dbReference type="EMBL" id="DAE16958.1"/>
    </source>
</evidence>
<sequence>MLCSFHFREGNHVNNAVMAHAKMLKNYINSHESSTNGPTFN</sequence>